<gene>
    <name evidence="1" type="ORF">ACFOX0_15920</name>
</gene>
<dbReference type="RefSeq" id="WP_377546247.1">
    <property type="nucleotide sequence ID" value="NZ_JBHSBN010000009.1"/>
</dbReference>
<reference evidence="2" key="1">
    <citation type="journal article" date="2019" name="Int. J. Syst. Evol. Microbiol.">
        <title>The Global Catalogue of Microorganisms (GCM) 10K type strain sequencing project: providing services to taxonomists for standard genome sequencing and annotation.</title>
        <authorList>
            <consortium name="The Broad Institute Genomics Platform"/>
            <consortium name="The Broad Institute Genome Sequencing Center for Infectious Disease"/>
            <person name="Wu L."/>
            <person name="Ma J."/>
        </authorList>
    </citation>
    <scope>NUCLEOTIDE SEQUENCE [LARGE SCALE GENOMIC DNA]</scope>
    <source>
        <strain evidence="2">2902at01</strain>
    </source>
</reference>
<dbReference type="EMBL" id="JBHSBN010000009">
    <property type="protein sequence ID" value="MFC4107404.1"/>
    <property type="molecule type" value="Genomic_DNA"/>
</dbReference>
<comment type="caution">
    <text evidence="1">The sequence shown here is derived from an EMBL/GenBank/DDBJ whole genome shotgun (WGS) entry which is preliminary data.</text>
</comment>
<sequence>MQAKQELTDLIRAMARQDWGTIDQLLAELDRLGWAGGSQVLSAAFYVAVTRRFSPDTDVRAITAYVADVRSRYQDGKSLPAMDLEAMIRAALGEADLIDNLAPEAAFSAQLALLSALLDDLNLDEPQLESFIQETERTAAEYM</sequence>
<protein>
    <submittedName>
        <fullName evidence="1">Uncharacterized protein</fullName>
    </submittedName>
</protein>
<evidence type="ECO:0000313" key="2">
    <source>
        <dbReference type="Proteomes" id="UP001595868"/>
    </source>
</evidence>
<accession>A0ABV8KMS2</accession>
<evidence type="ECO:0000313" key="1">
    <source>
        <dbReference type="EMBL" id="MFC4107404.1"/>
    </source>
</evidence>
<proteinExistence type="predicted"/>
<dbReference type="Proteomes" id="UP001595868">
    <property type="component" value="Unassembled WGS sequence"/>
</dbReference>
<organism evidence="1 2">
    <name type="scientific">Micromonospora zhanjiangensis</name>
    <dbReference type="NCBI Taxonomy" id="1522057"/>
    <lineage>
        <taxon>Bacteria</taxon>
        <taxon>Bacillati</taxon>
        <taxon>Actinomycetota</taxon>
        <taxon>Actinomycetes</taxon>
        <taxon>Micromonosporales</taxon>
        <taxon>Micromonosporaceae</taxon>
        <taxon>Micromonospora</taxon>
    </lineage>
</organism>
<keyword evidence="2" id="KW-1185">Reference proteome</keyword>
<name>A0ABV8KMS2_9ACTN</name>